<keyword evidence="5 10" id="KW-0297">G-protein coupled receptor</keyword>
<feature type="compositionally biased region" description="Polar residues" evidence="11">
    <location>
        <begin position="535"/>
        <end position="548"/>
    </location>
</feature>
<feature type="region of interest" description="Disordered" evidence="11">
    <location>
        <begin position="511"/>
        <end position="562"/>
    </location>
</feature>
<evidence type="ECO:0000256" key="7">
    <source>
        <dbReference type="ARBA" id="ARBA00023157"/>
    </source>
</evidence>
<feature type="transmembrane region" description="Helical" evidence="12">
    <location>
        <begin position="193"/>
        <end position="211"/>
    </location>
</feature>
<evidence type="ECO:0000256" key="5">
    <source>
        <dbReference type="ARBA" id="ARBA00023040"/>
    </source>
</evidence>
<keyword evidence="6 12" id="KW-0472">Membrane</keyword>
<evidence type="ECO:0000256" key="2">
    <source>
        <dbReference type="ARBA" id="ARBA00022475"/>
    </source>
</evidence>
<evidence type="ECO:0000313" key="15">
    <source>
        <dbReference type="WBParaSite" id="PSAMB.scaffold194size67021.g3343.t1"/>
    </source>
</evidence>
<evidence type="ECO:0000256" key="8">
    <source>
        <dbReference type="ARBA" id="ARBA00023170"/>
    </source>
</evidence>
<dbReference type="SUPFAM" id="SSF81321">
    <property type="entry name" value="Family A G protein-coupled receptor-like"/>
    <property type="match status" value="2"/>
</dbReference>
<evidence type="ECO:0000256" key="9">
    <source>
        <dbReference type="ARBA" id="ARBA00023224"/>
    </source>
</evidence>
<keyword evidence="2" id="KW-1003">Cell membrane</keyword>
<dbReference type="GO" id="GO:0016907">
    <property type="term" value="F:G protein-coupled acetylcholine receptor activity"/>
    <property type="evidence" value="ECO:0007669"/>
    <property type="project" value="UniProtKB-ARBA"/>
</dbReference>
<keyword evidence="14" id="KW-1185">Reference proteome</keyword>
<name>A0A914VFR4_9BILA</name>
<dbReference type="PANTHER" id="PTHR24248:SF185">
    <property type="entry name" value="DOPAMINE RECEPTOR 2"/>
    <property type="match status" value="1"/>
</dbReference>
<dbReference type="PRINTS" id="PR00237">
    <property type="entry name" value="GPCRRHODOPSN"/>
</dbReference>
<reference evidence="15" key="1">
    <citation type="submission" date="2022-11" db="UniProtKB">
        <authorList>
            <consortium name="WormBaseParasite"/>
        </authorList>
    </citation>
    <scope>IDENTIFICATION</scope>
</reference>
<dbReference type="FunFam" id="1.20.1070.10:FF:000365">
    <property type="entry name" value="Muscarinic acetylcholine receptor gar-2"/>
    <property type="match status" value="1"/>
</dbReference>
<feature type="transmembrane region" description="Helical" evidence="12">
    <location>
        <begin position="141"/>
        <end position="163"/>
    </location>
</feature>
<dbReference type="PROSITE" id="PS00237">
    <property type="entry name" value="G_PROTEIN_RECEP_F1_1"/>
    <property type="match status" value="1"/>
</dbReference>
<evidence type="ECO:0000256" key="11">
    <source>
        <dbReference type="SAM" id="MobiDB-lite"/>
    </source>
</evidence>
<dbReference type="GO" id="GO:0005886">
    <property type="term" value="C:plasma membrane"/>
    <property type="evidence" value="ECO:0007669"/>
    <property type="project" value="UniProtKB-SubCell"/>
</dbReference>
<evidence type="ECO:0000256" key="1">
    <source>
        <dbReference type="ARBA" id="ARBA00004651"/>
    </source>
</evidence>
<keyword evidence="3 10" id="KW-0812">Transmembrane</keyword>
<dbReference type="PANTHER" id="PTHR24248">
    <property type="entry name" value="ADRENERGIC RECEPTOR-RELATED G-PROTEIN COUPLED RECEPTOR"/>
    <property type="match status" value="1"/>
</dbReference>
<dbReference type="GO" id="GO:0043410">
    <property type="term" value="P:positive regulation of MAPK cascade"/>
    <property type="evidence" value="ECO:0007669"/>
    <property type="project" value="TreeGrafter"/>
</dbReference>
<feature type="compositionally biased region" description="Low complexity" evidence="11">
    <location>
        <begin position="523"/>
        <end position="534"/>
    </location>
</feature>
<feature type="transmembrane region" description="Helical" evidence="12">
    <location>
        <begin position="61"/>
        <end position="80"/>
    </location>
</feature>
<comment type="subcellular location">
    <subcellularLocation>
        <location evidence="1">Cell membrane</location>
        <topology evidence="1">Multi-pass membrane protein</topology>
    </subcellularLocation>
</comment>
<feature type="domain" description="G-protein coupled receptors family 1 profile" evidence="13">
    <location>
        <begin position="39"/>
        <end position="703"/>
    </location>
</feature>
<evidence type="ECO:0000256" key="3">
    <source>
        <dbReference type="ARBA" id="ARBA00022692"/>
    </source>
</evidence>
<evidence type="ECO:0000256" key="12">
    <source>
        <dbReference type="SAM" id="Phobius"/>
    </source>
</evidence>
<keyword evidence="4 12" id="KW-1133">Transmembrane helix</keyword>
<dbReference type="InterPro" id="IPR017452">
    <property type="entry name" value="GPCR_Rhodpsn_7TM"/>
</dbReference>
<evidence type="ECO:0000256" key="10">
    <source>
        <dbReference type="RuleBase" id="RU000688"/>
    </source>
</evidence>
<dbReference type="Pfam" id="PF00001">
    <property type="entry name" value="7tm_1"/>
    <property type="match status" value="2"/>
</dbReference>
<evidence type="ECO:0000256" key="4">
    <source>
        <dbReference type="ARBA" id="ARBA00022989"/>
    </source>
</evidence>
<dbReference type="InterPro" id="IPR000276">
    <property type="entry name" value="GPCR_Rhodpsn"/>
</dbReference>
<evidence type="ECO:0000259" key="13">
    <source>
        <dbReference type="PROSITE" id="PS50262"/>
    </source>
</evidence>
<accession>A0A914VFR4</accession>
<organism evidence="14 15">
    <name type="scientific">Plectus sambesii</name>
    <dbReference type="NCBI Taxonomy" id="2011161"/>
    <lineage>
        <taxon>Eukaryota</taxon>
        <taxon>Metazoa</taxon>
        <taxon>Ecdysozoa</taxon>
        <taxon>Nematoda</taxon>
        <taxon>Chromadorea</taxon>
        <taxon>Plectida</taxon>
        <taxon>Plectina</taxon>
        <taxon>Plectoidea</taxon>
        <taxon>Plectidae</taxon>
        <taxon>Plectus</taxon>
    </lineage>
</organism>
<keyword evidence="9 10" id="KW-0807">Transducer</keyword>
<dbReference type="WBParaSite" id="PSAMB.scaffold194size67021.g3343.t1">
    <property type="protein sequence ID" value="PSAMB.scaffold194size67021.g3343.t1"/>
    <property type="gene ID" value="PSAMB.scaffold194size67021.g3343"/>
</dbReference>
<keyword evidence="7" id="KW-1015">Disulfide bond</keyword>
<feature type="transmembrane region" description="Helical" evidence="12">
    <location>
        <begin position="687"/>
        <end position="706"/>
    </location>
</feature>
<dbReference type="PROSITE" id="PS50262">
    <property type="entry name" value="G_PROTEIN_RECEP_F1_2"/>
    <property type="match status" value="1"/>
</dbReference>
<feature type="region of interest" description="Disordered" evidence="11">
    <location>
        <begin position="435"/>
        <end position="465"/>
    </location>
</feature>
<proteinExistence type="inferred from homology"/>
<dbReference type="GO" id="GO:0071880">
    <property type="term" value="P:adenylate cyclase-activating adrenergic receptor signaling pathway"/>
    <property type="evidence" value="ECO:0007669"/>
    <property type="project" value="TreeGrafter"/>
</dbReference>
<feature type="transmembrane region" description="Helical" evidence="12">
    <location>
        <begin position="100"/>
        <end position="120"/>
    </location>
</feature>
<keyword evidence="8 10" id="KW-0675">Receptor</keyword>
<feature type="transmembrane region" description="Helical" evidence="12">
    <location>
        <begin position="23"/>
        <end position="49"/>
    </location>
</feature>
<evidence type="ECO:0000313" key="14">
    <source>
        <dbReference type="Proteomes" id="UP000887566"/>
    </source>
</evidence>
<evidence type="ECO:0000256" key="6">
    <source>
        <dbReference type="ARBA" id="ARBA00023136"/>
    </source>
</evidence>
<sequence length="726" mass="80474">MNSTNDTVTLIWSANPLSAWQQVLLWLLVIVLSVETIVGNAMVIIAYRLDRAISKQINNRYIVSLAVSDLIIGVEGFPLFTVYVANGDRWPLGSMACETWLFLDYTLCLVSILTVLLITVDRYMSVCHTASYLKWQSPTKTQWMIILSWLLPAVVFGIMIYGWSAMTGESRENDSTECAAPFLANPYVNMSMYLAYYWTTLIAMLLLYKGIHKAAKHLEKRADAKEKRNIALILSQRLGTQVGVTLVLQSHASPPSLGNEENNEAAVIIAEENLLKDSGYTTLTTGLSTAVAHQQPNVVYEEPLEEMDVAGVSRGLPIERSLDAPSFVAAADQHGAMTKSANGSIVYASDSCSYNITSDHDGPQKTLNAAVHASEGSLDYTAADAASLLEAFMDDSFSSVLQMRNRGDSTSPTDSTFSLSDVLASDATSEIIRQSVRRRKQSSAKQPTTHKPSVKFSPIPSESCKQLPLATERPLIQLQPQRIVRKNSRSEQAESWTASLRRMVANALAIKPLRATQNPVPRSSTSSTSSTDSSHPSNRQQLVKPTTSKSDEQMNKMAPPPMLMVTSAHDNDSMQEIADLPGDNIDSFLSPDTLNPTGHKNVTRKVSSLSATANYTKQRMMATIYTPFAAIQRRRKKTKAERRAQKAFRTITFIVGFFALLWSPYYIVATVYGFCKEGCVPPIIYTISYYLCYLNSSGNPFAYALANRQFRMAFYRIMRGNFSRTR</sequence>
<comment type="similarity">
    <text evidence="10">Belongs to the G-protein coupled receptor 1 family.</text>
</comment>
<dbReference type="Proteomes" id="UP000887566">
    <property type="component" value="Unplaced"/>
</dbReference>
<dbReference type="AlphaFoldDB" id="A0A914VFR4"/>
<feature type="transmembrane region" description="Helical" evidence="12">
    <location>
        <begin position="647"/>
        <end position="667"/>
    </location>
</feature>
<protein>
    <submittedName>
        <fullName evidence="15">G-protein coupled receptors family 1 profile domain-containing protein</fullName>
    </submittedName>
</protein>
<dbReference type="GO" id="GO:0045202">
    <property type="term" value="C:synapse"/>
    <property type="evidence" value="ECO:0007669"/>
    <property type="project" value="GOC"/>
</dbReference>
<dbReference type="Gene3D" id="1.20.1070.10">
    <property type="entry name" value="Rhodopsin 7-helix transmembrane proteins"/>
    <property type="match status" value="2"/>
</dbReference>